<protein>
    <submittedName>
        <fullName evidence="5">Efflux RND transporter periplasmic adaptor subunit</fullName>
    </submittedName>
</protein>
<feature type="chain" id="PRO_5022953801" evidence="2">
    <location>
        <begin position="24"/>
        <end position="280"/>
    </location>
</feature>
<dbReference type="PROSITE" id="PS51257">
    <property type="entry name" value="PROKAR_LIPOPROTEIN"/>
    <property type="match status" value="1"/>
</dbReference>
<dbReference type="SUPFAM" id="SSF111369">
    <property type="entry name" value="HlyD-like secretion proteins"/>
    <property type="match status" value="1"/>
</dbReference>
<reference evidence="5 6" key="1">
    <citation type="submission" date="2019-08" db="EMBL/GenBank/DDBJ databases">
        <title>Parahaliea maris sp. nov., isolated from the surface seawater.</title>
        <authorList>
            <person name="Liu Y."/>
        </authorList>
    </citation>
    <scope>NUCLEOTIDE SEQUENCE [LARGE SCALE GENOMIC DNA]</scope>
    <source>
        <strain evidence="5 6">HSLHS9</strain>
    </source>
</reference>
<accession>A0A5C9A2U5</accession>
<dbReference type="PANTHER" id="PTHR30469">
    <property type="entry name" value="MULTIDRUG RESISTANCE PROTEIN MDTA"/>
    <property type="match status" value="1"/>
</dbReference>
<evidence type="ECO:0000313" key="5">
    <source>
        <dbReference type="EMBL" id="TXS95195.1"/>
    </source>
</evidence>
<dbReference type="GO" id="GO:0015562">
    <property type="term" value="F:efflux transmembrane transporter activity"/>
    <property type="evidence" value="ECO:0007669"/>
    <property type="project" value="TreeGrafter"/>
</dbReference>
<dbReference type="NCBIfam" id="TIGR01730">
    <property type="entry name" value="RND_mfp"/>
    <property type="match status" value="1"/>
</dbReference>
<feature type="domain" description="CzcB-like barrel-sandwich hybrid" evidence="4">
    <location>
        <begin position="42"/>
        <end position="190"/>
    </location>
</feature>
<evidence type="ECO:0000313" key="6">
    <source>
        <dbReference type="Proteomes" id="UP000321039"/>
    </source>
</evidence>
<organism evidence="5 6">
    <name type="scientific">Parahaliea maris</name>
    <dbReference type="NCBI Taxonomy" id="2716870"/>
    <lineage>
        <taxon>Bacteria</taxon>
        <taxon>Pseudomonadati</taxon>
        <taxon>Pseudomonadota</taxon>
        <taxon>Gammaproteobacteria</taxon>
        <taxon>Cellvibrionales</taxon>
        <taxon>Halieaceae</taxon>
        <taxon>Parahaliea</taxon>
    </lineage>
</organism>
<dbReference type="Gene3D" id="1.10.287.470">
    <property type="entry name" value="Helix hairpin bin"/>
    <property type="match status" value="1"/>
</dbReference>
<keyword evidence="6" id="KW-1185">Reference proteome</keyword>
<dbReference type="InterPro" id="IPR058647">
    <property type="entry name" value="BSH_CzcB-like"/>
</dbReference>
<dbReference type="Proteomes" id="UP000321039">
    <property type="component" value="Unassembled WGS sequence"/>
</dbReference>
<dbReference type="EMBL" id="VRZA01000002">
    <property type="protein sequence ID" value="TXS95195.1"/>
    <property type="molecule type" value="Genomic_DNA"/>
</dbReference>
<sequence length="280" mass="30513">MTRPLLQLTTLLLATACAAGVTAQDEALDCVINPNSTVELGSHQDGVLEAVLARRGDIVTRGQALAVLDSEMEAMNAELARVRAESDTALRSSQVQAGYRDREWKRLESLRDNQSVSASLYEEADIEHQLARLAVETAKLERSIAQAEYDRARAQLTRRTIKSPVDGIVVDVVMSPGEYVHEQSTLMRLAATDPLFVEVYVPVASYGRITKGDRAIVRPEAPIGGEYRAEVTVVDQVFDAASRTFGIRLELPNQDFALPGGVRCTVEFSDGLETAASVPQ</sequence>
<comment type="similarity">
    <text evidence="1">Belongs to the membrane fusion protein (MFP) (TC 8.A.1) family.</text>
</comment>
<dbReference type="PANTHER" id="PTHR30469:SF15">
    <property type="entry name" value="HLYD FAMILY OF SECRETION PROTEINS"/>
    <property type="match status" value="1"/>
</dbReference>
<comment type="caution">
    <text evidence="5">The sequence shown here is derived from an EMBL/GenBank/DDBJ whole genome shotgun (WGS) entry which is preliminary data.</text>
</comment>
<evidence type="ECO:0000259" key="4">
    <source>
        <dbReference type="Pfam" id="PF25973"/>
    </source>
</evidence>
<evidence type="ECO:0000256" key="1">
    <source>
        <dbReference type="ARBA" id="ARBA00009477"/>
    </source>
</evidence>
<dbReference type="Pfam" id="PF25973">
    <property type="entry name" value="BSH_CzcB"/>
    <property type="match status" value="1"/>
</dbReference>
<evidence type="ECO:0000256" key="2">
    <source>
        <dbReference type="SAM" id="SignalP"/>
    </source>
</evidence>
<dbReference type="GO" id="GO:1990281">
    <property type="term" value="C:efflux pump complex"/>
    <property type="evidence" value="ECO:0007669"/>
    <property type="project" value="TreeGrafter"/>
</dbReference>
<dbReference type="Gene3D" id="2.40.30.170">
    <property type="match status" value="1"/>
</dbReference>
<dbReference type="RefSeq" id="WP_148067106.1">
    <property type="nucleotide sequence ID" value="NZ_VRZA01000002.1"/>
</dbReference>
<proteinExistence type="inferred from homology"/>
<dbReference type="InterPro" id="IPR058792">
    <property type="entry name" value="Beta-barrel_RND_2"/>
</dbReference>
<feature type="domain" description="CusB-like beta-barrel" evidence="3">
    <location>
        <begin position="196"/>
        <end position="269"/>
    </location>
</feature>
<feature type="signal peptide" evidence="2">
    <location>
        <begin position="1"/>
        <end position="23"/>
    </location>
</feature>
<gene>
    <name evidence="5" type="ORF">FV139_04655</name>
</gene>
<dbReference type="Gene3D" id="2.40.50.100">
    <property type="match status" value="1"/>
</dbReference>
<name>A0A5C9A2U5_9GAMM</name>
<dbReference type="Pfam" id="PF25954">
    <property type="entry name" value="Beta-barrel_RND_2"/>
    <property type="match status" value="1"/>
</dbReference>
<evidence type="ECO:0000259" key="3">
    <source>
        <dbReference type="Pfam" id="PF25954"/>
    </source>
</evidence>
<keyword evidence="2" id="KW-0732">Signal</keyword>
<dbReference type="AlphaFoldDB" id="A0A5C9A2U5"/>
<dbReference type="InterPro" id="IPR006143">
    <property type="entry name" value="RND_pump_MFP"/>
</dbReference>